<evidence type="ECO:0000313" key="1">
    <source>
        <dbReference type="EMBL" id="KRY29238.1"/>
    </source>
</evidence>
<comment type="caution">
    <text evidence="1">The sequence shown here is derived from an EMBL/GenBank/DDBJ whole genome shotgun (WGS) entry which is preliminary data.</text>
</comment>
<evidence type="ECO:0000313" key="2">
    <source>
        <dbReference type="Proteomes" id="UP000054776"/>
    </source>
</evidence>
<accession>A0A0V1AWW2</accession>
<sequence length="101" mass="10931">MGGIPKSQCQRCARWSWAVSNVLAAGYLLTERSFHTADSCQAVIPYTARCPVQCGNAFLAVTHAALTVMSSRSDLQVLSAKWKVVGGATFRESHPRGMNES</sequence>
<dbReference type="Proteomes" id="UP000054776">
    <property type="component" value="Unassembled WGS sequence"/>
</dbReference>
<organism evidence="1 2">
    <name type="scientific">Trichinella spiralis</name>
    <name type="common">Trichina worm</name>
    <dbReference type="NCBI Taxonomy" id="6334"/>
    <lineage>
        <taxon>Eukaryota</taxon>
        <taxon>Metazoa</taxon>
        <taxon>Ecdysozoa</taxon>
        <taxon>Nematoda</taxon>
        <taxon>Enoplea</taxon>
        <taxon>Dorylaimia</taxon>
        <taxon>Trichinellida</taxon>
        <taxon>Trichinellidae</taxon>
        <taxon>Trichinella</taxon>
    </lineage>
</organism>
<name>A0A0V1AWW2_TRISP</name>
<keyword evidence="2" id="KW-1185">Reference proteome</keyword>
<gene>
    <name evidence="1" type="ORF">T01_4521</name>
</gene>
<dbReference type="AlphaFoldDB" id="A0A0V1AWW2"/>
<dbReference type="OrthoDB" id="10469441at2759"/>
<reference evidence="1 2" key="1">
    <citation type="submission" date="2015-01" db="EMBL/GenBank/DDBJ databases">
        <title>Evolution of Trichinella species and genotypes.</title>
        <authorList>
            <person name="Korhonen P.K."/>
            <person name="Edoardo P."/>
            <person name="Giuseppe L.R."/>
            <person name="Gasser R.B."/>
        </authorList>
    </citation>
    <scope>NUCLEOTIDE SEQUENCE [LARGE SCALE GENOMIC DNA]</scope>
    <source>
        <strain evidence="1">ISS3</strain>
    </source>
</reference>
<proteinExistence type="predicted"/>
<protein>
    <submittedName>
        <fullName evidence="1">Uncharacterized protein</fullName>
    </submittedName>
</protein>
<dbReference type="EMBL" id="JYDH01000177">
    <property type="protein sequence ID" value="KRY29238.1"/>
    <property type="molecule type" value="Genomic_DNA"/>
</dbReference>
<dbReference type="InParanoid" id="A0A0V1AWW2"/>